<accession>A0AAI8X1Z0</accession>
<gene>
    <name evidence="1" type="ORF">JPH1_16970</name>
</gene>
<protein>
    <submittedName>
        <fullName evidence="1">Uncharacterized protein</fullName>
    </submittedName>
</protein>
<dbReference type="EMBL" id="AP020326">
    <property type="protein sequence ID" value="BBN47222.1"/>
    <property type="molecule type" value="Genomic_DNA"/>
</dbReference>
<evidence type="ECO:0000313" key="2">
    <source>
        <dbReference type="Proteomes" id="UP000327362"/>
    </source>
</evidence>
<name>A0AAI8X1Z0_MYCAV</name>
<organism evidence="1 2">
    <name type="scientific">Mycobacterium avium subsp. hominissuis</name>
    <dbReference type="NCBI Taxonomy" id="439334"/>
    <lineage>
        <taxon>Bacteria</taxon>
        <taxon>Bacillati</taxon>
        <taxon>Actinomycetota</taxon>
        <taxon>Actinomycetes</taxon>
        <taxon>Mycobacteriales</taxon>
        <taxon>Mycobacteriaceae</taxon>
        <taxon>Mycobacterium</taxon>
        <taxon>Mycobacterium avium complex (MAC)</taxon>
    </lineage>
</organism>
<proteinExistence type="predicted"/>
<reference evidence="1 2" key="1">
    <citation type="submission" date="2019-09" db="EMBL/GenBank/DDBJ databases">
        <title>Complete genome sequence of Mycobacterium avium subsp. hominissuis strain JP-H-1.</title>
        <authorList>
            <person name="Kinoshita Y."/>
            <person name="Niwa H."/>
            <person name="Uchida-Fujii E."/>
            <person name="Nukada T."/>
        </authorList>
    </citation>
    <scope>NUCLEOTIDE SEQUENCE [LARGE SCALE GENOMIC DNA]</scope>
    <source>
        <strain evidence="1 2">JP-H-1</strain>
    </source>
</reference>
<dbReference type="Proteomes" id="UP000327362">
    <property type="component" value="Chromosome"/>
</dbReference>
<sequence length="57" mass="6010">MVAGRQTVKRADIATTARQLRLILDAIERGELEATATERARLEGAAAALDAMANGNS</sequence>
<dbReference type="AlphaFoldDB" id="A0AAI8X1Z0"/>
<evidence type="ECO:0000313" key="1">
    <source>
        <dbReference type="EMBL" id="BBN47222.1"/>
    </source>
</evidence>